<dbReference type="GeneID" id="77011524"/>
<dbReference type="PATRIC" id="fig|44252.3.peg.1227"/>
<keyword evidence="2" id="KW-0805">Transcription regulation</keyword>
<reference evidence="7 9" key="2">
    <citation type="submission" date="2019-11" db="EMBL/GenBank/DDBJ databases">
        <title>Draft genome sequences of five Paenibacillus species of dairy origin.</title>
        <authorList>
            <person name="Olajide A.M."/>
            <person name="Chen S."/>
            <person name="Lapointe G."/>
        </authorList>
    </citation>
    <scope>NUCLEOTIDE SEQUENCE [LARGE SCALE GENOMIC DNA]</scope>
    <source>
        <strain evidence="7 9">3CT49</strain>
    </source>
</reference>
<evidence type="ECO:0000313" key="8">
    <source>
        <dbReference type="Proteomes" id="UP000029278"/>
    </source>
</evidence>
<dbReference type="InterPro" id="IPR036390">
    <property type="entry name" value="WH_DNA-bd_sf"/>
</dbReference>
<keyword evidence="8" id="KW-1185">Reference proteome</keyword>
<dbReference type="EMBL" id="WNZZ01000044">
    <property type="protein sequence ID" value="MUG26454.1"/>
    <property type="molecule type" value="Genomic_DNA"/>
</dbReference>
<comment type="caution">
    <text evidence="6">The sequence shown here is derived from an EMBL/GenBank/DDBJ whole genome shotgun (WGS) entry which is preliminary data.</text>
</comment>
<dbReference type="Gene3D" id="1.10.10.10">
    <property type="entry name" value="Winged helix-like DNA-binding domain superfamily/Winged helix DNA-binding domain"/>
    <property type="match status" value="1"/>
</dbReference>
<evidence type="ECO:0000256" key="4">
    <source>
        <dbReference type="ARBA" id="ARBA00023163"/>
    </source>
</evidence>
<proteinExistence type="inferred from homology"/>
<protein>
    <submittedName>
        <fullName evidence="6">Bacterial regulatory s, luxR family protein</fullName>
    </submittedName>
    <submittedName>
        <fullName evidence="7">LysR family transcriptional regulator</fullName>
    </submittedName>
</protein>
<dbReference type="InterPro" id="IPR005119">
    <property type="entry name" value="LysR_subst-bd"/>
</dbReference>
<feature type="domain" description="HTH lysR-type" evidence="5">
    <location>
        <begin position="1"/>
        <end position="58"/>
    </location>
</feature>
<evidence type="ECO:0000259" key="5">
    <source>
        <dbReference type="PROSITE" id="PS50931"/>
    </source>
</evidence>
<dbReference type="PROSITE" id="PS50931">
    <property type="entry name" value="HTH_LYSR"/>
    <property type="match status" value="1"/>
</dbReference>
<dbReference type="InterPro" id="IPR000847">
    <property type="entry name" value="LysR_HTH_N"/>
</dbReference>
<dbReference type="Proteomes" id="UP000029278">
    <property type="component" value="Unassembled WGS sequence"/>
</dbReference>
<dbReference type="PANTHER" id="PTHR30126:SF40">
    <property type="entry name" value="HTH-TYPE TRANSCRIPTIONAL REGULATOR GLTR"/>
    <property type="match status" value="1"/>
</dbReference>
<dbReference type="Proteomes" id="UP000442469">
    <property type="component" value="Unassembled WGS sequence"/>
</dbReference>
<sequence length="297" mass="33233">MNIQQLKVLQEIGSGKTLREAAEKLGLKQPTVSFHLRKLEEELGLELTRKSARKLRPSEAAADLLPYVRRIVALTAEMEERAAEHREGRGGKLRLGASYTPATYFLPPYFAGFQKLHPDVRLLLSVKKADTVLAMLRNYEVDAAIVSLPDTDPQDMIIVPLVADELQLVLAPAHPLANQTGLTARDLRLETFLLHEPGSTSRRLTEAWAAGIGLRFHAVMELGAIETMKEAVKCNIGIAVLPRRSVVRETASGELIRRDLPGYSNSRRICLVYREEKSLSPSVRKFNEYLLEQLPKH</sequence>
<evidence type="ECO:0000256" key="2">
    <source>
        <dbReference type="ARBA" id="ARBA00023015"/>
    </source>
</evidence>
<accession>A0A090ZJ45</accession>
<comment type="similarity">
    <text evidence="1">Belongs to the LysR transcriptional regulatory family.</text>
</comment>
<keyword evidence="3" id="KW-0238">DNA-binding</keyword>
<dbReference type="STRING" id="44252.DJ90_766"/>
<dbReference type="Pfam" id="PF03466">
    <property type="entry name" value="LysR_substrate"/>
    <property type="match status" value="1"/>
</dbReference>
<dbReference type="Pfam" id="PF00126">
    <property type="entry name" value="HTH_1"/>
    <property type="match status" value="1"/>
</dbReference>
<dbReference type="RefSeq" id="WP_036619777.1">
    <property type="nucleotide sequence ID" value="NZ_BGML01000011.1"/>
</dbReference>
<keyword evidence="4" id="KW-0804">Transcription</keyword>
<evidence type="ECO:0000256" key="3">
    <source>
        <dbReference type="ARBA" id="ARBA00023125"/>
    </source>
</evidence>
<evidence type="ECO:0000313" key="7">
    <source>
        <dbReference type="EMBL" id="MUG26454.1"/>
    </source>
</evidence>
<dbReference type="OrthoDB" id="9785745at2"/>
<dbReference type="Gene3D" id="3.40.190.290">
    <property type="match status" value="1"/>
</dbReference>
<reference evidence="6 8" key="1">
    <citation type="submission" date="2014-04" db="EMBL/GenBank/DDBJ databases">
        <authorList>
            <person name="Bishop-Lilly K.A."/>
            <person name="Broomall S.M."/>
            <person name="Chain P.S."/>
            <person name="Chertkov O."/>
            <person name="Coyne S.R."/>
            <person name="Daligault H.E."/>
            <person name="Davenport K.W."/>
            <person name="Erkkila T."/>
            <person name="Frey K.G."/>
            <person name="Gibbons H.S."/>
            <person name="Gu W."/>
            <person name="Jaissle J."/>
            <person name="Johnson S.L."/>
            <person name="Koroleva G.I."/>
            <person name="Ladner J.T."/>
            <person name="Lo C.-C."/>
            <person name="Minogue T.D."/>
            <person name="Munk C."/>
            <person name="Palacios G.F."/>
            <person name="Redden C.L."/>
            <person name="Rosenzweig C.N."/>
            <person name="Scholz M.B."/>
            <person name="Teshima H."/>
            <person name="Xu Y."/>
        </authorList>
    </citation>
    <scope>NUCLEOTIDE SEQUENCE [LARGE SCALE GENOMIC DNA]</scope>
    <source>
        <strain evidence="6 8">8244</strain>
    </source>
</reference>
<evidence type="ECO:0000313" key="9">
    <source>
        <dbReference type="Proteomes" id="UP000442469"/>
    </source>
</evidence>
<evidence type="ECO:0000313" key="6">
    <source>
        <dbReference type="EMBL" id="KFN10280.1"/>
    </source>
</evidence>
<dbReference type="AlphaFoldDB" id="A0A090ZJ45"/>
<dbReference type="SUPFAM" id="SSF53850">
    <property type="entry name" value="Periplasmic binding protein-like II"/>
    <property type="match status" value="1"/>
</dbReference>
<name>A0A090ZJ45_PAEMA</name>
<dbReference type="GO" id="GO:0003700">
    <property type="term" value="F:DNA-binding transcription factor activity"/>
    <property type="evidence" value="ECO:0007669"/>
    <property type="project" value="InterPro"/>
</dbReference>
<dbReference type="InterPro" id="IPR036388">
    <property type="entry name" value="WH-like_DNA-bd_sf"/>
</dbReference>
<dbReference type="EMBL" id="JMQA01000018">
    <property type="protein sequence ID" value="KFN10280.1"/>
    <property type="molecule type" value="Genomic_DNA"/>
</dbReference>
<evidence type="ECO:0000256" key="1">
    <source>
        <dbReference type="ARBA" id="ARBA00009437"/>
    </source>
</evidence>
<organism evidence="6 8">
    <name type="scientific">Paenibacillus macerans</name>
    <name type="common">Bacillus macerans</name>
    <dbReference type="NCBI Taxonomy" id="44252"/>
    <lineage>
        <taxon>Bacteria</taxon>
        <taxon>Bacillati</taxon>
        <taxon>Bacillota</taxon>
        <taxon>Bacilli</taxon>
        <taxon>Bacillales</taxon>
        <taxon>Paenibacillaceae</taxon>
        <taxon>Paenibacillus</taxon>
    </lineage>
</organism>
<dbReference type="PRINTS" id="PR00039">
    <property type="entry name" value="HTHLYSR"/>
</dbReference>
<dbReference type="SUPFAM" id="SSF46785">
    <property type="entry name" value="Winged helix' DNA-binding domain"/>
    <property type="match status" value="1"/>
</dbReference>
<dbReference type="PANTHER" id="PTHR30126">
    <property type="entry name" value="HTH-TYPE TRANSCRIPTIONAL REGULATOR"/>
    <property type="match status" value="1"/>
</dbReference>
<gene>
    <name evidence="6" type="ORF">DJ90_766</name>
    <name evidence="7" type="ORF">GNQ08_29350</name>
</gene>
<dbReference type="HOGENOM" id="CLU_039613_6_1_9"/>
<dbReference type="GO" id="GO:0000976">
    <property type="term" value="F:transcription cis-regulatory region binding"/>
    <property type="evidence" value="ECO:0007669"/>
    <property type="project" value="TreeGrafter"/>
</dbReference>